<feature type="signal peptide" evidence="1">
    <location>
        <begin position="1"/>
        <end position="21"/>
    </location>
</feature>
<protein>
    <recommendedName>
        <fullName evidence="4">Lipoprotein</fullName>
    </recommendedName>
</protein>
<name>A0AA45WKH2_9AQUI</name>
<dbReference type="RefSeq" id="WP_265134450.1">
    <property type="nucleotide sequence ID" value="NZ_FXTX01000004.1"/>
</dbReference>
<evidence type="ECO:0000313" key="3">
    <source>
        <dbReference type="Proteomes" id="UP001157947"/>
    </source>
</evidence>
<gene>
    <name evidence="2" type="ORF">SAMN06264868_10497</name>
</gene>
<dbReference type="AlphaFoldDB" id="A0AA45WKH2"/>
<evidence type="ECO:0000256" key="1">
    <source>
        <dbReference type="SAM" id="SignalP"/>
    </source>
</evidence>
<reference evidence="2" key="1">
    <citation type="submission" date="2017-05" db="EMBL/GenBank/DDBJ databases">
        <authorList>
            <person name="Varghese N."/>
            <person name="Submissions S."/>
        </authorList>
    </citation>
    <scope>NUCLEOTIDE SEQUENCE</scope>
    <source>
        <strain evidence="2">DSM 18763</strain>
    </source>
</reference>
<dbReference type="EMBL" id="FXTX01000004">
    <property type="protein sequence ID" value="SMP06836.1"/>
    <property type="molecule type" value="Genomic_DNA"/>
</dbReference>
<keyword evidence="1" id="KW-0732">Signal</keyword>
<feature type="chain" id="PRO_5041354609" description="Lipoprotein" evidence="1">
    <location>
        <begin position="22"/>
        <end position="383"/>
    </location>
</feature>
<keyword evidence="3" id="KW-1185">Reference proteome</keyword>
<evidence type="ECO:0000313" key="2">
    <source>
        <dbReference type="EMBL" id="SMP06836.1"/>
    </source>
</evidence>
<dbReference type="PROSITE" id="PS51257">
    <property type="entry name" value="PROKAR_LIPOPROTEIN"/>
    <property type="match status" value="1"/>
</dbReference>
<sequence length="383" mass="41564">MKYLKVSALGLGLGAALIMYSCGGGGGGTTTSASTPTVTPATSSDIQNATSLSAGSAGLETVSNLLTGVGNNNNNAGGVPTPLSLNQSIKSLIYSKLKELSKSGKILAQGTSEGTYNCQDGGTVTFKYSWTNPNCTDPSNDYDAACWKNNEITSTFVANNCKEYGWTYNGSGSSVDKYDNNGWYYGKTHIDKDWIEESDYYKYTYSTGFDWEYNRINNNTYKISLNGNYEYDDKYQNKSYKSTFKTVSFQAEYLKEDEYGDVIEGNYTVNGGIVSYVNGQLEADVAAQNLTIYSKVGNSVAGIPDVSRINGYLYDGSCTKKWYKFETLQDIKTPVGNTCPTEGQLKINNSLTLTATSNGGIITSDGKTFNSCKDLESQTCNVK</sequence>
<accession>A0AA45WKH2</accession>
<evidence type="ECO:0008006" key="4">
    <source>
        <dbReference type="Google" id="ProtNLM"/>
    </source>
</evidence>
<comment type="caution">
    <text evidence="2">The sequence shown here is derived from an EMBL/GenBank/DDBJ whole genome shotgun (WGS) entry which is preliminary data.</text>
</comment>
<organism evidence="2 3">
    <name type="scientific">Venenivibrio stagnispumantis</name>
    <dbReference type="NCBI Taxonomy" id="407998"/>
    <lineage>
        <taxon>Bacteria</taxon>
        <taxon>Pseudomonadati</taxon>
        <taxon>Aquificota</taxon>
        <taxon>Aquificia</taxon>
        <taxon>Aquificales</taxon>
        <taxon>Hydrogenothermaceae</taxon>
        <taxon>Venenivibrio</taxon>
    </lineage>
</organism>
<dbReference type="Proteomes" id="UP001157947">
    <property type="component" value="Unassembled WGS sequence"/>
</dbReference>
<proteinExistence type="predicted"/>